<proteinExistence type="predicted"/>
<evidence type="ECO:0000313" key="2">
    <source>
        <dbReference type="EMBL" id="SMP14167.1"/>
    </source>
</evidence>
<dbReference type="RefSeq" id="WP_283400743.1">
    <property type="nucleotide sequence ID" value="NZ_FXUB01000003.1"/>
</dbReference>
<dbReference type="Proteomes" id="UP001157911">
    <property type="component" value="Unassembled WGS sequence"/>
</dbReference>
<keyword evidence="1" id="KW-0175">Coiled coil</keyword>
<keyword evidence="3" id="KW-1185">Reference proteome</keyword>
<organism evidence="2 3">
    <name type="scientific">Desulfurobacterium pacificum</name>
    <dbReference type="NCBI Taxonomy" id="240166"/>
    <lineage>
        <taxon>Bacteria</taxon>
        <taxon>Pseudomonadati</taxon>
        <taxon>Aquificota</taxon>
        <taxon>Aquificia</taxon>
        <taxon>Desulfurobacteriales</taxon>
        <taxon>Desulfurobacteriaceae</taxon>
        <taxon>Desulfurobacterium</taxon>
    </lineage>
</organism>
<dbReference type="EMBL" id="FXUB01000003">
    <property type="protein sequence ID" value="SMP14167.1"/>
    <property type="molecule type" value="Genomic_DNA"/>
</dbReference>
<comment type="caution">
    <text evidence="2">The sequence shown here is derived from an EMBL/GenBank/DDBJ whole genome shotgun (WGS) entry which is preliminary data.</text>
</comment>
<evidence type="ECO:0000313" key="3">
    <source>
        <dbReference type="Proteomes" id="UP001157911"/>
    </source>
</evidence>
<protein>
    <recommendedName>
        <fullName evidence="4">Kazal-like domain-containing protein</fullName>
    </recommendedName>
</protein>
<gene>
    <name evidence="2" type="ORF">SAMN06265339_1286</name>
</gene>
<sequence length="196" mass="23245">MRKLFVFAFVFLASCGGPEFAVKYKYVPPADNRVCLETCDKKFNACVEKCSERRERCLEKVRKEAEQIYREQLREYSKQVELYNKEIKNYQNELLSWNDKFTKLYKDYRYFDAVCRRTKDYVACNRRDELRELLEDLNDEKPKKPVKPEAPSFERILARLQASCNVDCGCKDIYDACFTSCGGKLIPYKFCVKNCK</sequence>
<dbReference type="PROSITE" id="PS51257">
    <property type="entry name" value="PROKAR_LIPOPROTEIN"/>
    <property type="match status" value="1"/>
</dbReference>
<feature type="coiled-coil region" evidence="1">
    <location>
        <begin position="66"/>
        <end position="100"/>
    </location>
</feature>
<name>A0ABY1NNP3_9BACT</name>
<reference evidence="2 3" key="1">
    <citation type="submission" date="2017-05" db="EMBL/GenBank/DDBJ databases">
        <authorList>
            <person name="Varghese N."/>
            <person name="Submissions S."/>
        </authorList>
    </citation>
    <scope>NUCLEOTIDE SEQUENCE [LARGE SCALE GENOMIC DNA]</scope>
    <source>
        <strain evidence="2 3">DSM 15522</strain>
    </source>
</reference>
<evidence type="ECO:0008006" key="4">
    <source>
        <dbReference type="Google" id="ProtNLM"/>
    </source>
</evidence>
<accession>A0ABY1NNP3</accession>
<evidence type="ECO:0000256" key="1">
    <source>
        <dbReference type="SAM" id="Coils"/>
    </source>
</evidence>